<evidence type="ECO:0000256" key="1">
    <source>
        <dbReference type="ARBA" id="ARBA00022801"/>
    </source>
</evidence>
<dbReference type="NCBIfam" id="NF002205">
    <property type="entry name" value="PRK01096.1"/>
    <property type="match status" value="1"/>
</dbReference>
<dbReference type="PANTHER" id="PTHR11373">
    <property type="entry name" value="DEOXYNUCLEOSIDE TRIPHOSPHATE TRIPHOSPHOHYDROLASE"/>
    <property type="match status" value="1"/>
</dbReference>
<dbReference type="InterPro" id="IPR050135">
    <property type="entry name" value="dGTPase-like"/>
</dbReference>
<dbReference type="InterPro" id="IPR027432">
    <property type="entry name" value="dGTP_triphosphohydrolase_C"/>
</dbReference>
<gene>
    <name evidence="3" type="ORF">ENS56_14705</name>
</gene>
<dbReference type="InterPro" id="IPR006261">
    <property type="entry name" value="dGTPase"/>
</dbReference>
<dbReference type="Pfam" id="PF01966">
    <property type="entry name" value="HD"/>
    <property type="match status" value="1"/>
</dbReference>
<keyword evidence="1 3" id="KW-0378">Hydrolase</keyword>
<evidence type="ECO:0000259" key="2">
    <source>
        <dbReference type="PROSITE" id="PS51831"/>
    </source>
</evidence>
<dbReference type="InterPro" id="IPR026875">
    <property type="entry name" value="PHydrolase_assoc_dom"/>
</dbReference>
<dbReference type="InterPro" id="IPR006674">
    <property type="entry name" value="HD_domain"/>
</dbReference>
<evidence type="ECO:0000313" key="3">
    <source>
        <dbReference type="EMBL" id="HGT49286.1"/>
    </source>
</evidence>
<feature type="domain" description="HD" evidence="2">
    <location>
        <begin position="63"/>
        <end position="259"/>
    </location>
</feature>
<comment type="caution">
    <text evidence="3">The sequence shown here is derived from an EMBL/GenBank/DDBJ whole genome shotgun (WGS) entry which is preliminary data.</text>
</comment>
<dbReference type="PANTHER" id="PTHR11373:SF32">
    <property type="entry name" value="DEOXYGUANOSINETRIPHOSPHATE TRIPHOSPHOHYDROLASE"/>
    <property type="match status" value="1"/>
</dbReference>
<organism evidence="3">
    <name type="scientific">Ignavibacterium album</name>
    <dbReference type="NCBI Taxonomy" id="591197"/>
    <lineage>
        <taxon>Bacteria</taxon>
        <taxon>Pseudomonadati</taxon>
        <taxon>Ignavibacteriota</taxon>
        <taxon>Ignavibacteria</taxon>
        <taxon>Ignavibacteriales</taxon>
        <taxon>Ignavibacteriaceae</taxon>
        <taxon>Ignavibacterium</taxon>
    </lineage>
</organism>
<reference evidence="3" key="1">
    <citation type="journal article" date="2020" name="mSystems">
        <title>Genome- and Community-Level Interaction Insights into Carbon Utilization and Element Cycling Functions of Hydrothermarchaeota in Hydrothermal Sediment.</title>
        <authorList>
            <person name="Zhou Z."/>
            <person name="Liu Y."/>
            <person name="Xu W."/>
            <person name="Pan J."/>
            <person name="Luo Z.H."/>
            <person name="Li M."/>
        </authorList>
    </citation>
    <scope>NUCLEOTIDE SEQUENCE [LARGE SCALE GENOMIC DNA]</scope>
    <source>
        <strain evidence="3">SpSt-500</strain>
    </source>
</reference>
<dbReference type="SUPFAM" id="SSF109604">
    <property type="entry name" value="HD-domain/PDEase-like"/>
    <property type="match status" value="1"/>
</dbReference>
<dbReference type="Gene3D" id="1.10.3210.10">
    <property type="entry name" value="Hypothetical protein af1432"/>
    <property type="match status" value="1"/>
</dbReference>
<dbReference type="GO" id="GO:0006203">
    <property type="term" value="P:dGTP catabolic process"/>
    <property type="evidence" value="ECO:0007669"/>
    <property type="project" value="TreeGrafter"/>
</dbReference>
<dbReference type="CDD" id="cd00077">
    <property type="entry name" value="HDc"/>
    <property type="match status" value="1"/>
</dbReference>
<dbReference type="InterPro" id="IPR003607">
    <property type="entry name" value="HD/PDEase_dom"/>
</dbReference>
<protein>
    <submittedName>
        <fullName evidence="3">Deoxyguanosinetriphosphate triphosphohydrolase</fullName>
    </submittedName>
</protein>
<dbReference type="InterPro" id="IPR023293">
    <property type="entry name" value="dGTP_triP_hydro_central_sf"/>
</dbReference>
<sequence>MEWKKLLSSVQLGTENKNYISTHDGRSQFQRDFDRIVFSPAFRRLQDKTQVFPLPESDFVHTRLTHSLEVSVVGRSLGNLVGEKIISRHSELKNDFTKFHFGEIVAAACLAHDIGNPPFGHSGEESISEYFKNGNGKKFEDIISDKKKWNDLIKFEGNAQGFRIITKLQNPKVNGGLRLTYSTLAALTKYPKESLTDFDSKDNSQNKIYKKFGFFQSEKEIFKSVAEHTGLDKLSTTDYFWCRHPLSFLVEAADDICYRIMDLEDGYRLGLVTFNETEQLLKNLIRIELVSDYNQRDDAEKIGYLRAKAISELVKELAEVFLDNESNILSAKLNDELISLIPAAKGLLEIEKLSVEKIYRHRTVVEREAAGYEVIGGLLDAFINSFNEWLDGNIKPKNRTLVNLLPKRILQSASSDTENYERLLMIIDFISGMTDSFAVSLFRKIKGISLPGSRLTE</sequence>
<dbReference type="SMART" id="SM00471">
    <property type="entry name" value="HDc"/>
    <property type="match status" value="1"/>
</dbReference>
<dbReference type="Gene3D" id="1.10.3550.10">
    <property type="entry name" value="eoxyguanosinetriphosphate triphosphohydrolase domain-like"/>
    <property type="match status" value="1"/>
</dbReference>
<accession>A0A832G8I6</accession>
<dbReference type="GO" id="GO:0008832">
    <property type="term" value="F:dGTPase activity"/>
    <property type="evidence" value="ECO:0007669"/>
    <property type="project" value="TreeGrafter"/>
</dbReference>
<dbReference type="NCBIfam" id="TIGR01353">
    <property type="entry name" value="dGTP_triPase"/>
    <property type="match status" value="1"/>
</dbReference>
<dbReference type="AlphaFoldDB" id="A0A832G8I6"/>
<name>A0A832G8I6_9BACT</name>
<dbReference type="Gene3D" id="1.10.3410.10">
    <property type="entry name" value="putative deoxyguanosinetriphosphate triphosphohydrolase like domain"/>
    <property type="match status" value="1"/>
</dbReference>
<proteinExistence type="predicted"/>
<dbReference type="Pfam" id="PF13286">
    <property type="entry name" value="HD_assoc"/>
    <property type="match status" value="1"/>
</dbReference>
<dbReference type="PROSITE" id="PS51831">
    <property type="entry name" value="HD"/>
    <property type="match status" value="1"/>
</dbReference>
<dbReference type="EMBL" id="DSVI01000027">
    <property type="protein sequence ID" value="HGT49286.1"/>
    <property type="molecule type" value="Genomic_DNA"/>
</dbReference>